<dbReference type="InterPro" id="IPR036770">
    <property type="entry name" value="Ankyrin_rpt-contain_sf"/>
</dbReference>
<keyword evidence="1" id="KW-0677">Repeat</keyword>
<proteinExistence type="predicted"/>
<evidence type="ECO:0000256" key="1">
    <source>
        <dbReference type="ARBA" id="ARBA00022737"/>
    </source>
</evidence>
<evidence type="ECO:0008006" key="6">
    <source>
        <dbReference type="Google" id="ProtNLM"/>
    </source>
</evidence>
<evidence type="ECO:0000256" key="2">
    <source>
        <dbReference type="ARBA" id="ARBA00023043"/>
    </source>
</evidence>
<feature type="repeat" description="ANK" evidence="3">
    <location>
        <begin position="310"/>
        <end position="342"/>
    </location>
</feature>
<dbReference type="Pfam" id="PF00023">
    <property type="entry name" value="Ank"/>
    <property type="match status" value="2"/>
</dbReference>
<feature type="repeat" description="ANK" evidence="3">
    <location>
        <begin position="277"/>
        <end position="309"/>
    </location>
</feature>
<dbReference type="Pfam" id="PF12796">
    <property type="entry name" value="Ank_2"/>
    <property type="match status" value="1"/>
</dbReference>
<feature type="repeat" description="ANK" evidence="3">
    <location>
        <begin position="211"/>
        <end position="243"/>
    </location>
</feature>
<reference evidence="4" key="1">
    <citation type="submission" date="2021-03" db="EMBL/GenBank/DDBJ databases">
        <authorList>
            <person name="Bekaert M."/>
        </authorList>
    </citation>
    <scope>NUCLEOTIDE SEQUENCE</scope>
</reference>
<dbReference type="SUPFAM" id="SSF48403">
    <property type="entry name" value="Ankyrin repeat"/>
    <property type="match status" value="1"/>
</dbReference>
<gene>
    <name evidence="4" type="ORF">MEDL_14887</name>
</gene>
<dbReference type="EMBL" id="CAJPWZ010000736">
    <property type="protein sequence ID" value="CAG2200227.1"/>
    <property type="molecule type" value="Genomic_DNA"/>
</dbReference>
<name>A0A8S3R5C5_MYTED</name>
<evidence type="ECO:0000256" key="3">
    <source>
        <dbReference type="PROSITE-ProRule" id="PRU00023"/>
    </source>
</evidence>
<feature type="repeat" description="ANK" evidence="3">
    <location>
        <begin position="343"/>
        <end position="375"/>
    </location>
</feature>
<dbReference type="AlphaFoldDB" id="A0A8S3R5C5"/>
<comment type="caution">
    <text evidence="4">The sequence shown here is derived from an EMBL/GenBank/DDBJ whole genome shotgun (WGS) entry which is preliminary data.</text>
</comment>
<dbReference type="SMART" id="SM00248">
    <property type="entry name" value="ANK"/>
    <property type="match status" value="7"/>
</dbReference>
<sequence>MNIIECNLLSEELGLSILEKSSIAAFHLGTEVAKKLNIEKLKHIDMFPLLCMLYAKSTSKDTADNFVNPYEKLELELSLMRYQNEGGYLGLAFLVLFNKTIPKTLLTSNVTLSLKTKTLYSSLCQELKLSTKPTFSYVLACLLEFQGTYIKETESSNEPEIVKILIEAGAKVNKFTPKWESPLCEACINGFIDIVEILLKYNADVDKHGISTSYPLLCACVEGHKDIVKLLTENSCDVNICDTHKRTALHIASKKGYIDIVEILLENKSDVNRGDRYRKLALHHAVSNNFYDIVDILVKHSSNINHADINNAPPLYYAIRKNNTDIVSLLIQANCDVNATGENHEPFLHVALRMGRSEISKILIQNSSNLNLHNKKKRKTLYILRFQ</sequence>
<dbReference type="PROSITE" id="PS50297">
    <property type="entry name" value="ANK_REP_REGION"/>
    <property type="match status" value="2"/>
</dbReference>
<evidence type="ECO:0000313" key="5">
    <source>
        <dbReference type="Proteomes" id="UP000683360"/>
    </source>
</evidence>
<organism evidence="4 5">
    <name type="scientific">Mytilus edulis</name>
    <name type="common">Blue mussel</name>
    <dbReference type="NCBI Taxonomy" id="6550"/>
    <lineage>
        <taxon>Eukaryota</taxon>
        <taxon>Metazoa</taxon>
        <taxon>Spiralia</taxon>
        <taxon>Lophotrochozoa</taxon>
        <taxon>Mollusca</taxon>
        <taxon>Bivalvia</taxon>
        <taxon>Autobranchia</taxon>
        <taxon>Pteriomorphia</taxon>
        <taxon>Mytilida</taxon>
        <taxon>Mytiloidea</taxon>
        <taxon>Mytilidae</taxon>
        <taxon>Mytilinae</taxon>
        <taxon>Mytilus</taxon>
    </lineage>
</organism>
<dbReference type="PANTHER" id="PTHR24173:SF74">
    <property type="entry name" value="ANKYRIN REPEAT DOMAIN-CONTAINING PROTEIN 16"/>
    <property type="match status" value="1"/>
</dbReference>
<keyword evidence="2 3" id="KW-0040">ANK repeat</keyword>
<dbReference type="InterPro" id="IPR002110">
    <property type="entry name" value="Ankyrin_rpt"/>
</dbReference>
<dbReference type="PROSITE" id="PS50088">
    <property type="entry name" value="ANK_REPEAT"/>
    <property type="match status" value="5"/>
</dbReference>
<dbReference type="PANTHER" id="PTHR24173">
    <property type="entry name" value="ANKYRIN REPEAT CONTAINING"/>
    <property type="match status" value="1"/>
</dbReference>
<accession>A0A8S3R5C5</accession>
<evidence type="ECO:0000313" key="4">
    <source>
        <dbReference type="EMBL" id="CAG2200227.1"/>
    </source>
</evidence>
<protein>
    <recommendedName>
        <fullName evidence="6">Ankyrin repeat protein</fullName>
    </recommendedName>
</protein>
<dbReference type="Gene3D" id="1.25.40.20">
    <property type="entry name" value="Ankyrin repeat-containing domain"/>
    <property type="match status" value="1"/>
</dbReference>
<dbReference type="Proteomes" id="UP000683360">
    <property type="component" value="Unassembled WGS sequence"/>
</dbReference>
<dbReference type="OrthoDB" id="539213at2759"/>
<keyword evidence="5" id="KW-1185">Reference proteome</keyword>
<feature type="repeat" description="ANK" evidence="3">
    <location>
        <begin position="244"/>
        <end position="276"/>
    </location>
</feature>